<evidence type="ECO:0000259" key="1">
    <source>
        <dbReference type="Pfam" id="PF04233"/>
    </source>
</evidence>
<dbReference type="KEGG" id="cama:F384_22495"/>
<dbReference type="InterPro" id="IPR006528">
    <property type="entry name" value="Phage_head_morphogenesis_dom"/>
</dbReference>
<dbReference type="Pfam" id="PF04233">
    <property type="entry name" value="Phage_Mu_F"/>
    <property type="match status" value="1"/>
</dbReference>
<accession>A0A0F6TYL8</accession>
<dbReference type="PATRIC" id="fig|1261127.3.peg.4665"/>
<name>A0A0F6TYL8_CITAM</name>
<evidence type="ECO:0000313" key="2">
    <source>
        <dbReference type="EMBL" id="AKE61134.1"/>
    </source>
</evidence>
<feature type="domain" description="Phage head morphogenesis" evidence="1">
    <location>
        <begin position="59"/>
        <end position="189"/>
    </location>
</feature>
<dbReference type="NCBIfam" id="TIGR01641">
    <property type="entry name" value="phageSPP1_gp7"/>
    <property type="match status" value="1"/>
</dbReference>
<proteinExistence type="predicted"/>
<dbReference type="OrthoDB" id="9813502at2"/>
<reference evidence="2 3" key="1">
    <citation type="journal article" date="2013" name="Appl. Microbiol. Biotechnol.">
        <title>Glycerol assimilation and production of 1,3-propanediol by Citrobacter amalonaticus Y19.</title>
        <authorList>
            <person name="Ainala S.K."/>
            <person name="Ashok S."/>
            <person name="Ko Y."/>
            <person name="Park S."/>
        </authorList>
    </citation>
    <scope>NUCLEOTIDE SEQUENCE [LARGE SCALE GENOMIC DNA]</scope>
    <source>
        <strain evidence="2 3">Y19</strain>
    </source>
</reference>
<dbReference type="EMBL" id="CP011132">
    <property type="protein sequence ID" value="AKE61134.1"/>
    <property type="molecule type" value="Genomic_DNA"/>
</dbReference>
<evidence type="ECO:0000313" key="3">
    <source>
        <dbReference type="Proteomes" id="UP000034085"/>
    </source>
</evidence>
<organism evidence="2 3">
    <name type="scientific">Citrobacter amalonaticus Y19</name>
    <dbReference type="NCBI Taxonomy" id="1261127"/>
    <lineage>
        <taxon>Bacteria</taxon>
        <taxon>Pseudomonadati</taxon>
        <taxon>Pseudomonadota</taxon>
        <taxon>Gammaproteobacteria</taxon>
        <taxon>Enterobacterales</taxon>
        <taxon>Enterobacteriaceae</taxon>
        <taxon>Citrobacter</taxon>
    </lineage>
</organism>
<gene>
    <name evidence="2" type="ORF">F384_22495</name>
</gene>
<sequence length="419" mass="46623">MPTADVDLGYAIGLKPEEAIAYFESKGYTTGFNWHDVEARAHATAFTVAGVLKQDVLEDVHQAMRDHISNGGTLRDFERQLTPVLARKGWLADRAKLVADEDGVLEGKQLTPRRLRTIFETNMQAAYGAGRYAEQMANAEFRPIWERVAVMDMRTRPRHAALNGFTARYDDPVWQFMYPPDGYHCRCRIRARTQADADRLGIEVKSWSQDIVTVQQAWGPNDTREVQALRFNGELYTPDAGFGHNPGQGWLSSLGQRLMDKSATTTPRIAAQAIQETLSEPAVLDAVSDDVRRWVDAVSVRENSRGDLKRVGGVPPALLNRLEEHGVSHPVTLSIHEEDVRQSPGPMWSELPSLLRQPAGVWLDDESLVWLLAGQNATRAVRGIPAVDGWRLSLVNGGATVKADDILSDRATQLLEQMP</sequence>
<dbReference type="AlphaFoldDB" id="A0A0F6TYL8"/>
<dbReference type="RefSeq" id="WP_046493946.1">
    <property type="nucleotide sequence ID" value="NZ_CP011132.1"/>
</dbReference>
<protein>
    <submittedName>
        <fullName evidence="2">Head assembly protein</fullName>
    </submittedName>
</protein>
<dbReference type="HOGENOM" id="CLU_044450_3_1_6"/>
<dbReference type="Proteomes" id="UP000034085">
    <property type="component" value="Chromosome"/>
</dbReference>